<dbReference type="PANTHER" id="PTHR31072">
    <property type="entry name" value="TRANSCRIPTION FACTOR TCP4-RELATED"/>
    <property type="match status" value="1"/>
</dbReference>
<dbReference type="PROSITE" id="PS51369">
    <property type="entry name" value="TCP"/>
    <property type="match status" value="1"/>
</dbReference>
<feature type="region of interest" description="Disordered" evidence="6">
    <location>
        <begin position="799"/>
        <end position="824"/>
    </location>
</feature>
<comment type="subcellular location">
    <subcellularLocation>
        <location evidence="1">Nucleus</location>
    </subcellularLocation>
</comment>
<protein>
    <recommendedName>
        <fullName evidence="8">TCP domain-containing protein</fullName>
    </recommendedName>
</protein>
<dbReference type="AlphaFoldDB" id="A0A8J5KXA7"/>
<feature type="transmembrane region" description="Helical" evidence="7">
    <location>
        <begin position="215"/>
        <end position="233"/>
    </location>
</feature>
<dbReference type="GO" id="GO:0003700">
    <property type="term" value="F:DNA-binding transcription factor activity"/>
    <property type="evidence" value="ECO:0007669"/>
    <property type="project" value="InterPro"/>
</dbReference>
<dbReference type="InterPro" id="IPR017887">
    <property type="entry name" value="TF_TCP_subgr"/>
</dbReference>
<keyword evidence="2" id="KW-0805">Transcription regulation</keyword>
<evidence type="ECO:0000259" key="8">
    <source>
        <dbReference type="PROSITE" id="PS51369"/>
    </source>
</evidence>
<keyword evidence="7" id="KW-0812">Transmembrane</keyword>
<dbReference type="PANTHER" id="PTHR31072:SF1">
    <property type="entry name" value="TRANSCRIPTION FACTOR TCP9"/>
    <property type="match status" value="1"/>
</dbReference>
<feature type="domain" description="TCP" evidence="8">
    <location>
        <begin position="569"/>
        <end position="623"/>
    </location>
</feature>
<feature type="transmembrane region" description="Helical" evidence="7">
    <location>
        <begin position="316"/>
        <end position="338"/>
    </location>
</feature>
<evidence type="ECO:0000256" key="4">
    <source>
        <dbReference type="ARBA" id="ARBA00023163"/>
    </source>
</evidence>
<accession>A0A8J5KXA7</accession>
<name>A0A8J5KXA7_ZINOF</name>
<keyword evidence="5" id="KW-0539">Nucleus</keyword>
<evidence type="ECO:0000256" key="6">
    <source>
        <dbReference type="SAM" id="MobiDB-lite"/>
    </source>
</evidence>
<reference evidence="9 10" key="1">
    <citation type="submission" date="2020-08" db="EMBL/GenBank/DDBJ databases">
        <title>Plant Genome Project.</title>
        <authorList>
            <person name="Zhang R.-G."/>
        </authorList>
    </citation>
    <scope>NUCLEOTIDE SEQUENCE [LARGE SCALE GENOMIC DNA]</scope>
    <source>
        <tissue evidence="9">Rhizome</tissue>
    </source>
</reference>
<evidence type="ECO:0000256" key="2">
    <source>
        <dbReference type="ARBA" id="ARBA00023015"/>
    </source>
</evidence>
<feature type="transmembrane region" description="Helical" evidence="7">
    <location>
        <begin position="245"/>
        <end position="266"/>
    </location>
</feature>
<dbReference type="Pfam" id="PF03634">
    <property type="entry name" value="TCP"/>
    <property type="match status" value="1"/>
</dbReference>
<organism evidence="9 10">
    <name type="scientific">Zingiber officinale</name>
    <name type="common">Ginger</name>
    <name type="synonym">Amomum zingiber</name>
    <dbReference type="NCBI Taxonomy" id="94328"/>
    <lineage>
        <taxon>Eukaryota</taxon>
        <taxon>Viridiplantae</taxon>
        <taxon>Streptophyta</taxon>
        <taxon>Embryophyta</taxon>
        <taxon>Tracheophyta</taxon>
        <taxon>Spermatophyta</taxon>
        <taxon>Magnoliopsida</taxon>
        <taxon>Liliopsida</taxon>
        <taxon>Zingiberales</taxon>
        <taxon>Zingiberaceae</taxon>
        <taxon>Zingiber</taxon>
    </lineage>
</organism>
<evidence type="ECO:0000256" key="1">
    <source>
        <dbReference type="ARBA" id="ARBA00004123"/>
    </source>
</evidence>
<dbReference type="InterPro" id="IPR005333">
    <property type="entry name" value="Transcription_factor_TCP"/>
</dbReference>
<feature type="compositionally biased region" description="Acidic residues" evidence="6">
    <location>
        <begin position="808"/>
        <end position="824"/>
    </location>
</feature>
<evidence type="ECO:0000256" key="7">
    <source>
        <dbReference type="SAM" id="Phobius"/>
    </source>
</evidence>
<feature type="transmembrane region" description="Helical" evidence="7">
    <location>
        <begin position="287"/>
        <end position="310"/>
    </location>
</feature>
<keyword evidence="10" id="KW-1185">Reference proteome</keyword>
<comment type="caution">
    <text evidence="9">The sequence shown here is derived from an EMBL/GenBank/DDBJ whole genome shotgun (WGS) entry which is preliminary data.</text>
</comment>
<keyword evidence="4" id="KW-0804">Transcription</keyword>
<sequence>MVLIRSFAAITSENGVSKQAILFTRTLELHEAFSFRSFYFHSDKPWRVHSTKCFRGLSTSYEMHLERLNKDRAFKIKEIIKIKERKKIKLIRKKCHISSTAFVDLASVRFLLLGRIDSTRVRVLGIFALESRRSLSYLSFPVDALFMLRLHNDPSLPLAFRASNVVQDPVIYLIHASVDKLTHSTNFLQFLGQHALIIEEEEEQVNEERYHSVSLMLNLANTFLYMVNTYIVVPTADDYSMSLGAAATVCGIIIGSIAAAQVFSFLQSSICIGLRSQLLNNSSHRSTSVWYAMEILLAESSITTSFYFGWSQWTMSSVAIFLAVLGLTVLPVNAVANFSAIRLTIKLRLYIDVYNTTICELCIDHICRKVLEDSRWRAAWGPHSPFSKWVVPKPSEPVGSSCRLFRKVMLPHASHNGDDVTMVLSEIENLRFLARVGHRAMEALIENGFGNLYALCPAPSDRGHREKRKMGTNQIRRLTAREGLVVYLQPQRKERPRHRWRLRAAEAAMDSPAIEDVGGAGASSGAAGSSYGGGGGGGQVHRLIAPKREPMAFLGIGALPIIRRPAARTKDRHTKVEGRGRRIRMPAACAARIFQLTRELGHKSDGETIRWLLQHAEPAIIAATGTGTVPAIATVVDGAIKIPTEAPSSSSSAGLASTSGDEESAAKRRKKLQPTRASVGSTASALAPVAAFYPVQDPLLQGGGAVSISTGLAPISPTGVVPMWAVGGTAAASSGVRLLPPGALWMMPQPTGEASGQAQIWAFPPASQFINLAGTPPVAATYPGGLVACSNTEGRKQELHLMGGTPPEAEEDESEAPSESEEDERCFAVVADAVATENDREEYELIPDVAAAVATDVGERSEHLSLVDLHSSIGCSR</sequence>
<keyword evidence="7" id="KW-1133">Transmembrane helix</keyword>
<evidence type="ECO:0000313" key="9">
    <source>
        <dbReference type="EMBL" id="KAG6496587.1"/>
    </source>
</evidence>
<dbReference type="Proteomes" id="UP000734854">
    <property type="component" value="Unassembled WGS sequence"/>
</dbReference>
<feature type="region of interest" description="Disordered" evidence="6">
    <location>
        <begin position="645"/>
        <end position="679"/>
    </location>
</feature>
<gene>
    <name evidence="9" type="ORF">ZIOFF_044455</name>
</gene>
<keyword evidence="3" id="KW-0238">DNA-binding</keyword>
<evidence type="ECO:0000256" key="5">
    <source>
        <dbReference type="ARBA" id="ARBA00023242"/>
    </source>
</evidence>
<evidence type="ECO:0000313" key="10">
    <source>
        <dbReference type="Proteomes" id="UP000734854"/>
    </source>
</evidence>
<dbReference type="GO" id="GO:0005634">
    <property type="term" value="C:nucleus"/>
    <property type="evidence" value="ECO:0007669"/>
    <property type="project" value="UniProtKB-SubCell"/>
</dbReference>
<feature type="compositionally biased region" description="Low complexity" evidence="6">
    <location>
        <begin position="648"/>
        <end position="659"/>
    </location>
</feature>
<proteinExistence type="predicted"/>
<evidence type="ECO:0000256" key="3">
    <source>
        <dbReference type="ARBA" id="ARBA00023125"/>
    </source>
</evidence>
<keyword evidence="7" id="KW-0472">Membrane</keyword>
<dbReference type="EMBL" id="JACMSC010000012">
    <property type="protein sequence ID" value="KAG6496587.1"/>
    <property type="molecule type" value="Genomic_DNA"/>
</dbReference>
<dbReference type="GO" id="GO:0043565">
    <property type="term" value="F:sequence-specific DNA binding"/>
    <property type="evidence" value="ECO:0007669"/>
    <property type="project" value="TreeGrafter"/>
</dbReference>